<evidence type="ECO:0000313" key="1">
    <source>
        <dbReference type="EMBL" id="KAJ8122628.1"/>
    </source>
</evidence>
<proteinExistence type="predicted"/>
<evidence type="ECO:0000313" key="2">
    <source>
        <dbReference type="Proteomes" id="UP001153334"/>
    </source>
</evidence>
<dbReference type="EMBL" id="JAPESX010000199">
    <property type="protein sequence ID" value="KAJ8122628.1"/>
    <property type="molecule type" value="Genomic_DNA"/>
</dbReference>
<protein>
    <submittedName>
        <fullName evidence="1">Uncharacterized protein</fullName>
    </submittedName>
</protein>
<reference evidence="1" key="1">
    <citation type="submission" date="2022-11" db="EMBL/GenBank/DDBJ databases">
        <title>Genome Sequence of Nemania bipapillata.</title>
        <authorList>
            <person name="Buettner E."/>
        </authorList>
    </citation>
    <scope>NUCLEOTIDE SEQUENCE</scope>
    <source>
        <strain evidence="1">CP14</strain>
    </source>
</reference>
<organism evidence="1 2">
    <name type="scientific">Nemania bipapillata</name>
    <dbReference type="NCBI Taxonomy" id="110536"/>
    <lineage>
        <taxon>Eukaryota</taxon>
        <taxon>Fungi</taxon>
        <taxon>Dikarya</taxon>
        <taxon>Ascomycota</taxon>
        <taxon>Pezizomycotina</taxon>
        <taxon>Sordariomycetes</taxon>
        <taxon>Xylariomycetidae</taxon>
        <taxon>Xylariales</taxon>
        <taxon>Xylariaceae</taxon>
        <taxon>Nemania</taxon>
    </lineage>
</organism>
<keyword evidence="2" id="KW-1185">Reference proteome</keyword>
<sequence length="227" mass="24534">MSSVAAGLMPDPNAAHYQPPVPDTAHGPFEYTYVPRTDAAGPQYMMANGVPAGGPPFYAPGPSFPYQQPQPGMATAPIPMVGAGCQPPFMQPHPMQAPTINYQPGAMPPMVYPAVPGGPAYMATGIGQPTPPITPPGPLFVSGGNGGLEMGKTKNELDAETQYNALHNQMNEPQGIKPADDDVSRMYWCRELDGQWTSRNRYSLDRMGNFRWYVTENGVFYAKMLPE</sequence>
<gene>
    <name evidence="1" type="ORF">ONZ43_g1222</name>
</gene>
<name>A0ACC2J589_9PEZI</name>
<accession>A0ACC2J589</accession>
<comment type="caution">
    <text evidence="1">The sequence shown here is derived from an EMBL/GenBank/DDBJ whole genome shotgun (WGS) entry which is preliminary data.</text>
</comment>
<dbReference type="Proteomes" id="UP001153334">
    <property type="component" value="Unassembled WGS sequence"/>
</dbReference>